<evidence type="ECO:0000256" key="4">
    <source>
        <dbReference type="HAMAP-Rule" id="MF_01963"/>
    </source>
</evidence>
<evidence type="ECO:0000256" key="3">
    <source>
        <dbReference type="ARBA" id="ARBA00022726"/>
    </source>
</evidence>
<dbReference type="AlphaFoldDB" id="A0A3D8P581"/>
<evidence type="ECO:0000256" key="1">
    <source>
        <dbReference type="ARBA" id="ARBA00022676"/>
    </source>
</evidence>
<proteinExistence type="inferred from homology"/>
<comment type="function">
    <text evidence="4">Purine nucleoside phosphorylase which is highly specific for 6-oxopurine nucleosides. Cleaves guanosine or inosine to respective bases and sugar-1-phosphate molecules. Involved in purine salvage.</text>
</comment>
<dbReference type="NCBIfam" id="TIGR01694">
    <property type="entry name" value="MTAP"/>
    <property type="match status" value="1"/>
</dbReference>
<feature type="binding site" evidence="4">
    <location>
        <position position="183"/>
    </location>
    <ligand>
        <name>substrate</name>
    </ligand>
</feature>
<dbReference type="UniPathway" id="UPA00606"/>
<reference evidence="6 7" key="1">
    <citation type="submission" date="2018-08" db="EMBL/GenBank/DDBJ databases">
        <title>Form III RuBisCO-mediated autotrophy in Thermodesulfobium bacteria.</title>
        <authorList>
            <person name="Toshchakov S.V."/>
            <person name="Kublanov I.V."/>
            <person name="Frolov E."/>
            <person name="Bonch-Osmolovskaya E.A."/>
            <person name="Tourova T.P."/>
            <person name="Chernych N.A."/>
            <person name="Lebedinsky A.V."/>
        </authorList>
    </citation>
    <scope>NUCLEOTIDE SEQUENCE [LARGE SCALE GENOMIC DNA]</scope>
    <source>
        <strain evidence="6 7">SR</strain>
    </source>
</reference>
<gene>
    <name evidence="6" type="primary">mtnP</name>
    <name evidence="6" type="ORF">DXX99_04730</name>
</gene>
<evidence type="ECO:0000313" key="6">
    <source>
        <dbReference type="EMBL" id="RDV83607.1"/>
    </source>
</evidence>
<evidence type="ECO:0000313" key="7">
    <source>
        <dbReference type="Proteomes" id="UP000256329"/>
    </source>
</evidence>
<protein>
    <recommendedName>
        <fullName evidence="4">Probable 6-oxopurine nucleoside phosphorylase</fullName>
        <ecNumber evidence="4">2.4.2.1</ecNumber>
    </recommendedName>
    <alternativeName>
        <fullName evidence="4">Purine nucleoside phosphorylase</fullName>
        <shortName evidence="4">PNP</shortName>
    </alternativeName>
</protein>
<feature type="site" description="Important for substrate specificity" evidence="4">
    <location>
        <position position="219"/>
    </location>
</feature>
<comment type="caution">
    <text evidence="4">Lacks conserved residue(s) required for the propagation of feature annotation.</text>
</comment>
<dbReference type="InterPro" id="IPR035994">
    <property type="entry name" value="Nucleoside_phosphorylase_sf"/>
</dbReference>
<feature type="domain" description="Nucleoside phosphorylase" evidence="5">
    <location>
        <begin position="4"/>
        <end position="240"/>
    </location>
</feature>
<evidence type="ECO:0000256" key="2">
    <source>
        <dbReference type="ARBA" id="ARBA00022679"/>
    </source>
</evidence>
<dbReference type="PANTHER" id="PTHR42679">
    <property type="entry name" value="S-METHYL-5'-THIOADENOSINE PHOSPHORYLASE"/>
    <property type="match status" value="1"/>
</dbReference>
<dbReference type="GO" id="GO:0006166">
    <property type="term" value="P:purine ribonucleoside salvage"/>
    <property type="evidence" value="ECO:0007669"/>
    <property type="project" value="UniProtKB-UniRule"/>
</dbReference>
<dbReference type="CDD" id="cd09010">
    <property type="entry name" value="MTAP_SsMTAPII_like_MTIP"/>
    <property type="match status" value="1"/>
</dbReference>
<dbReference type="InterPro" id="IPR010044">
    <property type="entry name" value="MTAP"/>
</dbReference>
<dbReference type="InterPro" id="IPR000845">
    <property type="entry name" value="Nucleoside_phosphorylase_d"/>
</dbReference>
<evidence type="ECO:0000259" key="5">
    <source>
        <dbReference type="Pfam" id="PF01048"/>
    </source>
</evidence>
<dbReference type="FunFam" id="3.40.50.1580:FF:000012">
    <property type="entry name" value="Probable 6-oxopurine nucleoside phosphorylase"/>
    <property type="match status" value="1"/>
</dbReference>
<dbReference type="Pfam" id="PF01048">
    <property type="entry name" value="PNP_UDP_1"/>
    <property type="match status" value="1"/>
</dbReference>
<feature type="binding site" evidence="4">
    <location>
        <position position="184"/>
    </location>
    <ligand>
        <name>phosphate</name>
        <dbReference type="ChEBI" id="CHEBI:43474"/>
    </ligand>
</feature>
<keyword evidence="7" id="KW-1185">Reference proteome</keyword>
<feature type="binding site" evidence="4">
    <location>
        <begin position="50"/>
        <end position="51"/>
    </location>
    <ligand>
        <name>phosphate</name>
        <dbReference type="ChEBI" id="CHEBI:43474"/>
    </ligand>
</feature>
<dbReference type="GO" id="GO:0017061">
    <property type="term" value="F:S-methyl-5-thioadenosine phosphorylase activity"/>
    <property type="evidence" value="ECO:0007669"/>
    <property type="project" value="InterPro"/>
</dbReference>
<dbReference type="GO" id="GO:0005829">
    <property type="term" value="C:cytosol"/>
    <property type="evidence" value="ECO:0007669"/>
    <property type="project" value="TreeGrafter"/>
</dbReference>
<accession>A0A3D8P581</accession>
<comment type="catalytic activity">
    <reaction evidence="4">
        <text>a purine D-ribonucleoside + phosphate = a purine nucleobase + alpha-D-ribose 1-phosphate</text>
        <dbReference type="Rhea" id="RHEA:19805"/>
        <dbReference type="ChEBI" id="CHEBI:26386"/>
        <dbReference type="ChEBI" id="CHEBI:43474"/>
        <dbReference type="ChEBI" id="CHEBI:57720"/>
        <dbReference type="ChEBI" id="CHEBI:142355"/>
        <dbReference type="EC" id="2.4.2.1"/>
    </reaction>
</comment>
<comment type="caution">
    <text evidence="6">The sequence shown here is derived from an EMBL/GenBank/DDBJ whole genome shotgun (WGS) entry which is preliminary data.</text>
</comment>
<dbReference type="GO" id="GO:0019509">
    <property type="term" value="P:L-methionine salvage from methylthioadenosine"/>
    <property type="evidence" value="ECO:0007669"/>
    <property type="project" value="TreeGrafter"/>
</dbReference>
<keyword evidence="1 4" id="KW-0328">Glycosyltransferase</keyword>
<keyword evidence="2 4" id="KW-0808">Transferase</keyword>
<dbReference type="EC" id="2.4.2.1" evidence="4"/>
<name>A0A3D8P581_9THEO</name>
<dbReference type="SUPFAM" id="SSF53167">
    <property type="entry name" value="Purine and uridine phosphorylases"/>
    <property type="match status" value="1"/>
</dbReference>
<sequence>MPAIAVIGGTGVYDPHLLEDPREEMVVTPYGEVRVFCGKWRGKEVAFLPRHGTAHSVPPHRINYRANIAGLKKLGVRFILATAAVGSLNPQLKPGEFVVVDQFLDFTKRRESTFFDGGPEGVVHVDFTQPYCPELRELLVRAARTLRLPVHDKGTYVCTEGPRFETPAEIKMFQHLGGDLVGMTGVPEVVLAREAEICYATVALVTNFAAGIAPYRLSHEEVVAMMKSKEEELRRLLLQTVYWIEETRTCSVCHQAVTGPVKVKEGEK</sequence>
<dbReference type="PANTHER" id="PTHR42679:SF2">
    <property type="entry name" value="S-METHYL-5'-THIOADENOSINE PHOSPHORYLASE"/>
    <property type="match status" value="1"/>
</dbReference>
<keyword evidence="3 4" id="KW-0660">Purine salvage</keyword>
<feature type="binding site" evidence="4">
    <location>
        <position position="10"/>
    </location>
    <ligand>
        <name>phosphate</name>
        <dbReference type="ChEBI" id="CHEBI:43474"/>
    </ligand>
</feature>
<comment type="miscellaneous">
    <text evidence="4">Although this enzyme belongs to the family of MTA phosphorylases based on sequence homology, it has been shown that conserved amino acid substitutions in the substrate binding pocket convert the substrate specificity of this enzyme from 6-aminopurines to 6-oxopurines.</text>
</comment>
<comment type="similarity">
    <text evidence="4">Belongs to the PNP/MTAP phosphorylase family. MTAP subfamily.</text>
</comment>
<dbReference type="EMBL" id="QSLN01000004">
    <property type="protein sequence ID" value="RDV83607.1"/>
    <property type="molecule type" value="Genomic_DNA"/>
</dbReference>
<dbReference type="HAMAP" id="MF_01963">
    <property type="entry name" value="MTAP"/>
    <property type="match status" value="1"/>
</dbReference>
<dbReference type="Gene3D" id="3.40.50.1580">
    <property type="entry name" value="Nucleoside phosphorylase domain"/>
    <property type="match status" value="1"/>
</dbReference>
<dbReference type="NCBIfam" id="NF006599">
    <property type="entry name" value="PRK09136.1"/>
    <property type="match status" value="1"/>
</dbReference>
<dbReference type="Proteomes" id="UP000256329">
    <property type="component" value="Unassembled WGS sequence"/>
</dbReference>
<dbReference type="OrthoDB" id="1523230at2"/>
<feature type="binding site" evidence="4">
    <location>
        <begin position="207"/>
        <end position="209"/>
    </location>
    <ligand>
        <name>substrate</name>
    </ligand>
</feature>
<comment type="subunit">
    <text evidence="4">Homohexamer. Dimer of a homotrimer.</text>
</comment>
<feature type="site" description="Important for substrate specificity" evidence="4">
    <location>
        <position position="165"/>
    </location>
</feature>
<dbReference type="RefSeq" id="WP_115792367.1">
    <property type="nucleotide sequence ID" value="NZ_QSLN01000004.1"/>
</dbReference>
<comment type="pathway">
    <text evidence="4">Purine metabolism; purine nucleoside salvage.</text>
</comment>
<organism evidence="6 7">
    <name type="scientific">Ammonifex thiophilus</name>
    <dbReference type="NCBI Taxonomy" id="444093"/>
    <lineage>
        <taxon>Bacteria</taxon>
        <taxon>Bacillati</taxon>
        <taxon>Bacillota</taxon>
        <taxon>Clostridia</taxon>
        <taxon>Thermoanaerobacterales</taxon>
        <taxon>Thermoanaerobacteraceae</taxon>
        <taxon>Ammonifex</taxon>
    </lineage>
</organism>